<feature type="transmembrane region" description="Helical" evidence="7">
    <location>
        <begin position="313"/>
        <end position="333"/>
    </location>
</feature>
<feature type="transmembrane region" description="Helical" evidence="7">
    <location>
        <begin position="345"/>
        <end position="367"/>
    </location>
</feature>
<keyword evidence="5 7" id="KW-0472">Membrane</keyword>
<dbReference type="PROSITE" id="PS50850">
    <property type="entry name" value="MFS"/>
    <property type="match status" value="1"/>
</dbReference>
<evidence type="ECO:0000256" key="3">
    <source>
        <dbReference type="ARBA" id="ARBA00022692"/>
    </source>
</evidence>
<evidence type="ECO:0000256" key="1">
    <source>
        <dbReference type="ARBA" id="ARBA00004651"/>
    </source>
</evidence>
<proteinExistence type="predicted"/>
<evidence type="ECO:0000256" key="4">
    <source>
        <dbReference type="ARBA" id="ARBA00022989"/>
    </source>
</evidence>
<keyword evidence="3 7" id="KW-0812">Transmembrane</keyword>
<keyword evidence="10" id="KW-1185">Reference proteome</keyword>
<dbReference type="InterPro" id="IPR001958">
    <property type="entry name" value="Tet-R_TetA/multi-R_MdtG-like"/>
</dbReference>
<dbReference type="PANTHER" id="PTHR42718:SF9">
    <property type="entry name" value="MAJOR FACILITATOR SUPERFAMILY MULTIDRUG TRANSPORTER MFSC"/>
    <property type="match status" value="1"/>
</dbReference>
<feature type="region of interest" description="Disordered" evidence="6">
    <location>
        <begin position="1"/>
        <end position="24"/>
    </location>
</feature>
<dbReference type="SUPFAM" id="SSF103473">
    <property type="entry name" value="MFS general substrate transporter"/>
    <property type="match status" value="1"/>
</dbReference>
<evidence type="ECO:0000313" key="9">
    <source>
        <dbReference type="EMBL" id="SLN00853.1"/>
    </source>
</evidence>
<evidence type="ECO:0000256" key="6">
    <source>
        <dbReference type="SAM" id="MobiDB-lite"/>
    </source>
</evidence>
<dbReference type="InterPro" id="IPR036259">
    <property type="entry name" value="MFS_trans_sf"/>
</dbReference>
<protein>
    <submittedName>
        <fullName evidence="9">Drug resistance transporter EmrB/QacA subfamily</fullName>
    </submittedName>
</protein>
<gene>
    <name evidence="9" type="ORF">FM105_13695</name>
</gene>
<feature type="transmembrane region" description="Helical" evidence="7">
    <location>
        <begin position="445"/>
        <end position="468"/>
    </location>
</feature>
<dbReference type="RefSeq" id="WP_087009097.1">
    <property type="nucleotide sequence ID" value="NZ_FWFF01000020.1"/>
</dbReference>
<evidence type="ECO:0000256" key="2">
    <source>
        <dbReference type="ARBA" id="ARBA00022448"/>
    </source>
</evidence>
<dbReference type="GO" id="GO:0005886">
    <property type="term" value="C:plasma membrane"/>
    <property type="evidence" value="ECO:0007669"/>
    <property type="project" value="UniProtKB-SubCell"/>
</dbReference>
<feature type="transmembrane region" description="Helical" evidence="7">
    <location>
        <begin position="415"/>
        <end position="439"/>
    </location>
</feature>
<dbReference type="Proteomes" id="UP000196581">
    <property type="component" value="Unassembled WGS sequence"/>
</dbReference>
<evidence type="ECO:0000259" key="8">
    <source>
        <dbReference type="PROSITE" id="PS50850"/>
    </source>
</evidence>
<dbReference type="GO" id="GO:0022857">
    <property type="term" value="F:transmembrane transporter activity"/>
    <property type="evidence" value="ECO:0007669"/>
    <property type="project" value="InterPro"/>
</dbReference>
<keyword evidence="2" id="KW-0813">Transport</keyword>
<feature type="transmembrane region" description="Helical" evidence="7">
    <location>
        <begin position="285"/>
        <end position="307"/>
    </location>
</feature>
<dbReference type="Gene3D" id="1.20.1250.20">
    <property type="entry name" value="MFS general substrate transporter like domains"/>
    <property type="match status" value="2"/>
</dbReference>
<organism evidence="9 10">
    <name type="scientific">Brevibacterium yomogidense</name>
    <dbReference type="NCBI Taxonomy" id="946573"/>
    <lineage>
        <taxon>Bacteria</taxon>
        <taxon>Bacillati</taxon>
        <taxon>Actinomycetota</taxon>
        <taxon>Actinomycetes</taxon>
        <taxon>Micrococcales</taxon>
        <taxon>Brevibacteriaceae</taxon>
        <taxon>Brevibacterium</taxon>
    </lineage>
</organism>
<dbReference type="InterPro" id="IPR011701">
    <property type="entry name" value="MFS"/>
</dbReference>
<dbReference type="Pfam" id="PF07690">
    <property type="entry name" value="MFS_1"/>
    <property type="match status" value="1"/>
</dbReference>
<keyword evidence="4 7" id="KW-1133">Transmembrane helix</keyword>
<feature type="transmembrane region" description="Helical" evidence="7">
    <location>
        <begin position="243"/>
        <end position="264"/>
    </location>
</feature>
<sequence length="471" mass="47808">MSRPPGRGDGTPGDPPDDAGGGAPSRVPGRAAYVALLGTTSAGTVGGTIINAPLDWIKEDFGASDSRVVLSIAAYTVAMAVFVPLAGWLCDRLGAIRVVAVGLGLLSVAQLAAVFSTSLEMLIVLRAVQGIACATFPPGVQRSLPALWPAKGASALAAWAAAIGVGQAMGPPIGGLVAQFFGWRGVFGFAGIFSAILLVAVLVTVPHLPGRRVPIHAPGVVVLMLSIGLFVVAATMVGQRVAWGPDVMVGLAALVSGVIFLVIAAKRPDRLLPPRSLLERRYARATAMAATTMFIMGIVLSSLPLWIAQELGLGPGPVGVIVFAMAAAMATSARLTSALRTKLGGWRAAITSLGALIAVPLLLGVWMDWGPGTALVGVQSVGIIIALLLMGVAINAGQSISAFSVSLSQTGKNSLAFGMHNTARFMGLATGFAWTALLYPVGSMLLLFAGAAVAAAAAMSLVVSGGPLTDR</sequence>
<reference evidence="10" key="1">
    <citation type="submission" date="2017-02" db="EMBL/GenBank/DDBJ databases">
        <authorList>
            <person name="Dridi B."/>
        </authorList>
    </citation>
    <scope>NUCLEOTIDE SEQUENCE [LARGE SCALE GENOMIC DNA]</scope>
    <source>
        <strain evidence="10">B Co 03.10</strain>
    </source>
</reference>
<dbReference type="AlphaFoldDB" id="A0A1X6XNY0"/>
<dbReference type="EMBL" id="FWFF01000020">
    <property type="protein sequence ID" value="SLN00853.1"/>
    <property type="molecule type" value="Genomic_DNA"/>
</dbReference>
<feature type="transmembrane region" description="Helical" evidence="7">
    <location>
        <begin position="181"/>
        <end position="205"/>
    </location>
</feature>
<feature type="transmembrane region" description="Helical" evidence="7">
    <location>
        <begin position="68"/>
        <end position="89"/>
    </location>
</feature>
<evidence type="ECO:0000256" key="5">
    <source>
        <dbReference type="ARBA" id="ARBA00023136"/>
    </source>
</evidence>
<feature type="transmembrane region" description="Helical" evidence="7">
    <location>
        <begin position="373"/>
        <end position="394"/>
    </location>
</feature>
<accession>A0A1X6XNY0</accession>
<dbReference type="PANTHER" id="PTHR42718">
    <property type="entry name" value="MAJOR FACILITATOR SUPERFAMILY MULTIDRUG TRANSPORTER MFSC"/>
    <property type="match status" value="1"/>
</dbReference>
<dbReference type="InterPro" id="IPR020846">
    <property type="entry name" value="MFS_dom"/>
</dbReference>
<name>A0A1X6XNY0_9MICO</name>
<feature type="transmembrane region" description="Helical" evidence="7">
    <location>
        <begin position="96"/>
        <end position="115"/>
    </location>
</feature>
<evidence type="ECO:0000256" key="7">
    <source>
        <dbReference type="SAM" id="Phobius"/>
    </source>
</evidence>
<feature type="transmembrane region" description="Helical" evidence="7">
    <location>
        <begin position="217"/>
        <end position="237"/>
    </location>
</feature>
<dbReference type="PRINTS" id="PR01035">
    <property type="entry name" value="TCRTETA"/>
</dbReference>
<comment type="subcellular location">
    <subcellularLocation>
        <location evidence="1">Cell membrane</location>
        <topology evidence="1">Multi-pass membrane protein</topology>
    </subcellularLocation>
</comment>
<feature type="domain" description="Major facilitator superfamily (MFS) profile" evidence="8">
    <location>
        <begin position="31"/>
        <end position="467"/>
    </location>
</feature>
<evidence type="ECO:0000313" key="10">
    <source>
        <dbReference type="Proteomes" id="UP000196581"/>
    </source>
</evidence>